<keyword evidence="5" id="KW-0297">G-protein coupled receptor</keyword>
<evidence type="ECO:0000256" key="4">
    <source>
        <dbReference type="ARBA" id="ARBA00022989"/>
    </source>
</evidence>
<evidence type="ECO:0000313" key="18">
    <source>
        <dbReference type="Proteomes" id="UP001221898"/>
    </source>
</evidence>
<protein>
    <recommendedName>
        <fullName evidence="12">Prostaglandin E2 receptor EP2 subtype</fullName>
    </recommendedName>
    <alternativeName>
        <fullName evidence="13">Prostanoid EP2 receptor</fullName>
    </alternativeName>
</protein>
<feature type="region of interest" description="Disordered" evidence="14">
    <location>
        <begin position="334"/>
        <end position="356"/>
    </location>
</feature>
<keyword evidence="7" id="KW-1015">Disulfide bond</keyword>
<name>A0AAD7SUP5_9TELE</name>
<comment type="subcellular location">
    <subcellularLocation>
        <location evidence="1">Cell membrane</location>
        <topology evidence="1">Multi-pass membrane protein</topology>
    </subcellularLocation>
</comment>
<evidence type="ECO:0000256" key="3">
    <source>
        <dbReference type="ARBA" id="ARBA00022692"/>
    </source>
</evidence>
<comment type="caution">
    <text evidence="17">The sequence shown here is derived from an EMBL/GenBank/DDBJ whole genome shotgun (WGS) entry which is preliminary data.</text>
</comment>
<evidence type="ECO:0000256" key="9">
    <source>
        <dbReference type="ARBA" id="ARBA00023180"/>
    </source>
</evidence>
<evidence type="ECO:0000256" key="10">
    <source>
        <dbReference type="ARBA" id="ARBA00023224"/>
    </source>
</evidence>
<keyword evidence="4 15" id="KW-1133">Transmembrane helix</keyword>
<keyword evidence="8" id="KW-0675">Receptor</keyword>
<evidence type="ECO:0000256" key="6">
    <source>
        <dbReference type="ARBA" id="ARBA00023136"/>
    </source>
</evidence>
<evidence type="ECO:0000256" key="12">
    <source>
        <dbReference type="ARBA" id="ARBA00067998"/>
    </source>
</evidence>
<evidence type="ECO:0000256" key="5">
    <source>
        <dbReference type="ARBA" id="ARBA00023040"/>
    </source>
</evidence>
<dbReference type="AlphaFoldDB" id="A0AAD7SUP5"/>
<dbReference type="PANTHER" id="PTHR11866">
    <property type="entry name" value="G-PROTEIN COUPLED RECEPTOR FAMILY 1 MEMBER"/>
    <property type="match status" value="1"/>
</dbReference>
<dbReference type="InterPro" id="IPR000370">
    <property type="entry name" value="Prostglndn_IP_rcpt"/>
</dbReference>
<dbReference type="GO" id="GO:0007189">
    <property type="term" value="P:adenylate cyclase-activating G protein-coupled receptor signaling pathway"/>
    <property type="evidence" value="ECO:0007669"/>
    <property type="project" value="TreeGrafter"/>
</dbReference>
<dbReference type="PROSITE" id="PS50262">
    <property type="entry name" value="G_PROTEIN_RECEP_F1_2"/>
    <property type="match status" value="1"/>
</dbReference>
<evidence type="ECO:0000256" key="14">
    <source>
        <dbReference type="SAM" id="MobiDB-lite"/>
    </source>
</evidence>
<feature type="transmembrane region" description="Helical" evidence="15">
    <location>
        <begin position="254"/>
        <end position="273"/>
    </location>
</feature>
<gene>
    <name evidence="17" type="ORF">AAFF_G00241630</name>
</gene>
<evidence type="ECO:0000256" key="13">
    <source>
        <dbReference type="ARBA" id="ARBA00080542"/>
    </source>
</evidence>
<evidence type="ECO:0000256" key="8">
    <source>
        <dbReference type="ARBA" id="ARBA00023170"/>
    </source>
</evidence>
<dbReference type="GO" id="GO:0071380">
    <property type="term" value="P:cellular response to prostaglandin E stimulus"/>
    <property type="evidence" value="ECO:0007669"/>
    <property type="project" value="TreeGrafter"/>
</dbReference>
<dbReference type="Proteomes" id="UP001221898">
    <property type="component" value="Unassembled WGS sequence"/>
</dbReference>
<keyword evidence="3 15" id="KW-0812">Transmembrane</keyword>
<sequence length="356" mass="40288">MEPNVTETHGDVCNDTVYIDPGKPTIALMMFLSGVIGNVTALVLLEKRRRKERIRQQQSLFRVLVTALVVTDLMGTCAVSPLVLASYGTHKTMIGMGDSEIVCDYFGFSMTFFSMATFSILFAMALERCFSIGYPYFYERHFSTRCGYISVPFIYVICVIFCLLPFLSVGDYVQYCPGTWCFINMNPAKLNDKVYANLYATVMLLLISTTVFCNVFVICHLVLMQRRRKGTVGSVVRRNRNHRSFSMTEEAEHLLFLVFLTVAFVICSLPLMIRVYLHTIGQRNESDLTDLRALRFLSLNSIIDPWVYIILGPSALRCFRGALCGGRASHPRASLELQHRSSPTEQSKPHSPNWAP</sequence>
<keyword evidence="18" id="KW-1185">Reference proteome</keyword>
<evidence type="ECO:0000256" key="11">
    <source>
        <dbReference type="ARBA" id="ARBA00055790"/>
    </source>
</evidence>
<feature type="transmembrane region" description="Helical" evidence="15">
    <location>
        <begin position="147"/>
        <end position="167"/>
    </location>
</feature>
<keyword evidence="2" id="KW-1003">Cell membrane</keyword>
<dbReference type="GO" id="GO:0006954">
    <property type="term" value="P:inflammatory response"/>
    <property type="evidence" value="ECO:0007669"/>
    <property type="project" value="TreeGrafter"/>
</dbReference>
<dbReference type="InterPro" id="IPR008365">
    <property type="entry name" value="Prostanoid_rcpt"/>
</dbReference>
<dbReference type="EMBL" id="JAINUG010000032">
    <property type="protein sequence ID" value="KAJ8409142.1"/>
    <property type="molecule type" value="Genomic_DNA"/>
</dbReference>
<dbReference type="GO" id="GO:0004957">
    <property type="term" value="F:prostaglandin E receptor activity"/>
    <property type="evidence" value="ECO:0007669"/>
    <property type="project" value="TreeGrafter"/>
</dbReference>
<feature type="compositionally biased region" description="Polar residues" evidence="14">
    <location>
        <begin position="340"/>
        <end position="350"/>
    </location>
</feature>
<dbReference type="InterPro" id="IPR017452">
    <property type="entry name" value="GPCR_Rhodpsn_7TM"/>
</dbReference>
<accession>A0AAD7SUP5</accession>
<dbReference type="FunFam" id="1.20.1070.10:FF:000212">
    <property type="entry name" value="Prostaglandin E2 receptor EP2 subtype"/>
    <property type="match status" value="1"/>
</dbReference>
<feature type="transmembrane region" description="Helical" evidence="15">
    <location>
        <begin position="105"/>
        <end position="126"/>
    </location>
</feature>
<evidence type="ECO:0000256" key="15">
    <source>
        <dbReference type="SAM" id="Phobius"/>
    </source>
</evidence>
<evidence type="ECO:0000256" key="2">
    <source>
        <dbReference type="ARBA" id="ARBA00022475"/>
    </source>
</evidence>
<dbReference type="SUPFAM" id="SSF81321">
    <property type="entry name" value="Family A G protein-coupled receptor-like"/>
    <property type="match status" value="1"/>
</dbReference>
<dbReference type="GO" id="GO:0005886">
    <property type="term" value="C:plasma membrane"/>
    <property type="evidence" value="ECO:0007669"/>
    <property type="project" value="UniProtKB-SubCell"/>
</dbReference>
<reference evidence="17" key="1">
    <citation type="journal article" date="2023" name="Science">
        <title>Genome structures resolve the early diversification of teleost fishes.</title>
        <authorList>
            <person name="Parey E."/>
            <person name="Louis A."/>
            <person name="Montfort J."/>
            <person name="Bouchez O."/>
            <person name="Roques C."/>
            <person name="Iampietro C."/>
            <person name="Lluch J."/>
            <person name="Castinel A."/>
            <person name="Donnadieu C."/>
            <person name="Desvignes T."/>
            <person name="Floi Bucao C."/>
            <person name="Jouanno E."/>
            <person name="Wen M."/>
            <person name="Mejri S."/>
            <person name="Dirks R."/>
            <person name="Jansen H."/>
            <person name="Henkel C."/>
            <person name="Chen W.J."/>
            <person name="Zahm M."/>
            <person name="Cabau C."/>
            <person name="Klopp C."/>
            <person name="Thompson A.W."/>
            <person name="Robinson-Rechavi M."/>
            <person name="Braasch I."/>
            <person name="Lecointre G."/>
            <person name="Bobe J."/>
            <person name="Postlethwait J.H."/>
            <person name="Berthelot C."/>
            <person name="Roest Crollius H."/>
            <person name="Guiguen Y."/>
        </authorList>
    </citation>
    <scope>NUCLEOTIDE SEQUENCE</scope>
    <source>
        <strain evidence="17">NC1722</strain>
    </source>
</reference>
<feature type="transmembrane region" description="Helical" evidence="15">
    <location>
        <begin position="26"/>
        <end position="45"/>
    </location>
</feature>
<feature type="domain" description="G-protein coupled receptors family 1 profile" evidence="16">
    <location>
        <begin position="37"/>
        <end position="308"/>
    </location>
</feature>
<feature type="transmembrane region" description="Helical" evidence="15">
    <location>
        <begin position="198"/>
        <end position="223"/>
    </location>
</feature>
<dbReference type="PROSITE" id="PS00237">
    <property type="entry name" value="G_PROTEIN_RECEP_F1_1"/>
    <property type="match status" value="1"/>
</dbReference>
<feature type="transmembrane region" description="Helical" evidence="15">
    <location>
        <begin position="65"/>
        <end position="85"/>
    </location>
</feature>
<evidence type="ECO:0000256" key="1">
    <source>
        <dbReference type="ARBA" id="ARBA00004651"/>
    </source>
</evidence>
<keyword evidence="6 15" id="KW-0472">Membrane</keyword>
<dbReference type="InterPro" id="IPR000276">
    <property type="entry name" value="GPCR_Rhodpsn"/>
</dbReference>
<evidence type="ECO:0000256" key="7">
    <source>
        <dbReference type="ARBA" id="ARBA00023157"/>
    </source>
</evidence>
<evidence type="ECO:0000313" key="17">
    <source>
        <dbReference type="EMBL" id="KAJ8409142.1"/>
    </source>
</evidence>
<proteinExistence type="predicted"/>
<organism evidence="17 18">
    <name type="scientific">Aldrovandia affinis</name>
    <dbReference type="NCBI Taxonomy" id="143900"/>
    <lineage>
        <taxon>Eukaryota</taxon>
        <taxon>Metazoa</taxon>
        <taxon>Chordata</taxon>
        <taxon>Craniata</taxon>
        <taxon>Vertebrata</taxon>
        <taxon>Euteleostomi</taxon>
        <taxon>Actinopterygii</taxon>
        <taxon>Neopterygii</taxon>
        <taxon>Teleostei</taxon>
        <taxon>Notacanthiformes</taxon>
        <taxon>Halosauridae</taxon>
        <taxon>Aldrovandia</taxon>
    </lineage>
</organism>
<dbReference type="PANTHER" id="PTHR11866:SF8">
    <property type="entry name" value="PROSTAGLANDIN E2 RECEPTOR EP2 SUBTYPE"/>
    <property type="match status" value="1"/>
</dbReference>
<dbReference type="Pfam" id="PF00001">
    <property type="entry name" value="7tm_1"/>
    <property type="match status" value="1"/>
</dbReference>
<dbReference type="PRINTS" id="PR01788">
    <property type="entry name" value="PROSTANOIDR"/>
</dbReference>
<dbReference type="GO" id="GO:0007204">
    <property type="term" value="P:positive regulation of cytosolic calcium ion concentration"/>
    <property type="evidence" value="ECO:0007669"/>
    <property type="project" value="TreeGrafter"/>
</dbReference>
<comment type="function">
    <text evidence="11">Receptor for prostaglandin E2 (PGE2). The activity of this receptor is mediated by G(s) proteins that stimulate adenylate cyclase. The subsequent raise in intracellular cAMP is responsible for the relaxing effect of this receptor on smooth muscle.</text>
</comment>
<keyword evidence="10" id="KW-0807">Transducer</keyword>
<evidence type="ECO:0000259" key="16">
    <source>
        <dbReference type="PROSITE" id="PS50262"/>
    </source>
</evidence>
<dbReference type="Gene3D" id="1.20.1070.10">
    <property type="entry name" value="Rhodopsin 7-helix transmembrane proteins"/>
    <property type="match status" value="1"/>
</dbReference>
<keyword evidence="9" id="KW-0325">Glycoprotein</keyword>
<dbReference type="PRINTS" id="PR00856">
    <property type="entry name" value="PRSTNOIDIPR"/>
</dbReference>